<dbReference type="STRING" id="43775.SAMN04489760_11772"/>
<sequence length="433" mass="50753">MKKVIAQLIDDFHERKLPDTVPRNREFPEVEGKADVVIGMRRTGKTWFCYQKIKELIASGIKKEQILYLNFEDERLLEFKIHHFQEILDVYFGKYPENRKSRSYFFFDEIQRIDLWDTFIRRLIDTEDIQVFITGSSSKLLGSEIATSLRGRSLSIEIFPFSFTEYLKFHELFPGRPKTFGALTVSLLRKAVTDYLECGGFPEIQKLDRALRVEVLQGYIDSVLLKDIIERHKISNILVLKHLVRHIMNSPGGPFSVNKFFNTMKSMSIKCTKNSLYEYLDHLTDAFLFYRVPIFSRSEKSRMINPAKIYTIDTGLLNAMTFRNSYNYGPLLETMVFMQLRRGGYEVEYVRTKNGREVDFYARNKISGKTELIQVCWEMSDKKTFESELQGLKSAMDELPISTGTIVTWDDEMIIEDRINVVPIWKWLIENSP</sequence>
<organism evidence="3 4">
    <name type="scientific">Syntrophus gentianae</name>
    <dbReference type="NCBI Taxonomy" id="43775"/>
    <lineage>
        <taxon>Bacteria</taxon>
        <taxon>Pseudomonadati</taxon>
        <taxon>Thermodesulfobacteriota</taxon>
        <taxon>Syntrophia</taxon>
        <taxon>Syntrophales</taxon>
        <taxon>Syntrophaceae</taxon>
        <taxon>Syntrophus</taxon>
    </lineage>
</organism>
<dbReference type="SUPFAM" id="SSF52540">
    <property type="entry name" value="P-loop containing nucleoside triphosphate hydrolases"/>
    <property type="match status" value="1"/>
</dbReference>
<dbReference type="EMBL" id="FOBS01000017">
    <property type="protein sequence ID" value="SEM48303.1"/>
    <property type="molecule type" value="Genomic_DNA"/>
</dbReference>
<proteinExistence type="predicted"/>
<dbReference type="OrthoDB" id="9801684at2"/>
<dbReference type="InterPro" id="IPR027417">
    <property type="entry name" value="P-loop_NTPase"/>
</dbReference>
<dbReference type="PANTHER" id="PTHR33295:SF8">
    <property type="entry name" value="AAA+ ATPASE DOMAIN-CONTAINING PROTEIN"/>
    <property type="match status" value="1"/>
</dbReference>
<evidence type="ECO:0000259" key="2">
    <source>
        <dbReference type="Pfam" id="PF13635"/>
    </source>
</evidence>
<evidence type="ECO:0008006" key="5">
    <source>
        <dbReference type="Google" id="ProtNLM"/>
    </source>
</evidence>
<dbReference type="RefSeq" id="WP_093883903.1">
    <property type="nucleotide sequence ID" value="NZ_FOBS01000017.1"/>
</dbReference>
<dbReference type="AlphaFoldDB" id="A0A1H7YQR4"/>
<dbReference type="InterPro" id="IPR041682">
    <property type="entry name" value="AAA_14"/>
</dbReference>
<evidence type="ECO:0000313" key="4">
    <source>
        <dbReference type="Proteomes" id="UP000198744"/>
    </source>
</evidence>
<gene>
    <name evidence="3" type="ORF">SAMN04489760_11772</name>
</gene>
<evidence type="ECO:0000313" key="3">
    <source>
        <dbReference type="EMBL" id="SEM48303.1"/>
    </source>
</evidence>
<dbReference type="Pfam" id="PF13173">
    <property type="entry name" value="AAA_14"/>
    <property type="match status" value="1"/>
</dbReference>
<dbReference type="Pfam" id="PF13635">
    <property type="entry name" value="DUF4143"/>
    <property type="match status" value="1"/>
</dbReference>
<name>A0A1H7YQR4_9BACT</name>
<feature type="domain" description="AAA" evidence="1">
    <location>
        <begin position="33"/>
        <end position="167"/>
    </location>
</feature>
<evidence type="ECO:0000259" key="1">
    <source>
        <dbReference type="Pfam" id="PF13173"/>
    </source>
</evidence>
<accession>A0A1H7YQR4</accession>
<feature type="domain" description="DUF4143" evidence="2">
    <location>
        <begin position="226"/>
        <end position="375"/>
    </location>
</feature>
<protein>
    <recommendedName>
        <fullName evidence="5">AAA+ ATPase domain-containing protein</fullName>
    </recommendedName>
</protein>
<dbReference type="Proteomes" id="UP000198744">
    <property type="component" value="Unassembled WGS sequence"/>
</dbReference>
<dbReference type="InterPro" id="IPR025420">
    <property type="entry name" value="DUF4143"/>
</dbReference>
<keyword evidence="4" id="KW-1185">Reference proteome</keyword>
<dbReference type="PANTHER" id="PTHR33295">
    <property type="entry name" value="ATPASE"/>
    <property type="match status" value="1"/>
</dbReference>
<reference evidence="3 4" key="1">
    <citation type="submission" date="2016-10" db="EMBL/GenBank/DDBJ databases">
        <authorList>
            <person name="de Groot N.N."/>
        </authorList>
    </citation>
    <scope>NUCLEOTIDE SEQUENCE [LARGE SCALE GENOMIC DNA]</scope>
    <source>
        <strain evidence="3 4">DSM 8423</strain>
    </source>
</reference>